<evidence type="ECO:0000313" key="3">
    <source>
        <dbReference type="Proteomes" id="UP000230423"/>
    </source>
</evidence>
<proteinExistence type="predicted"/>
<keyword evidence="1" id="KW-0472">Membrane</keyword>
<dbReference type="EMBL" id="KZ347636">
    <property type="protein sequence ID" value="PIO67375.1"/>
    <property type="molecule type" value="Genomic_DNA"/>
</dbReference>
<keyword evidence="1" id="KW-0812">Transmembrane</keyword>
<protein>
    <submittedName>
        <fullName evidence="2">Uncharacterized protein</fullName>
    </submittedName>
</protein>
<accession>A0A2G9UAY8</accession>
<dbReference type="Proteomes" id="UP000230423">
    <property type="component" value="Unassembled WGS sequence"/>
</dbReference>
<gene>
    <name evidence="2" type="ORF">TELCIR_10879</name>
</gene>
<dbReference type="AlphaFoldDB" id="A0A2G9UAY8"/>
<feature type="transmembrane region" description="Helical" evidence="1">
    <location>
        <begin position="82"/>
        <end position="103"/>
    </location>
</feature>
<organism evidence="2 3">
    <name type="scientific">Teladorsagia circumcincta</name>
    <name type="common">Brown stomach worm</name>
    <name type="synonym">Ostertagia circumcincta</name>
    <dbReference type="NCBI Taxonomy" id="45464"/>
    <lineage>
        <taxon>Eukaryota</taxon>
        <taxon>Metazoa</taxon>
        <taxon>Ecdysozoa</taxon>
        <taxon>Nematoda</taxon>
        <taxon>Chromadorea</taxon>
        <taxon>Rhabditida</taxon>
        <taxon>Rhabditina</taxon>
        <taxon>Rhabditomorpha</taxon>
        <taxon>Strongyloidea</taxon>
        <taxon>Trichostrongylidae</taxon>
        <taxon>Teladorsagia</taxon>
    </lineage>
</organism>
<name>A0A2G9UAY8_TELCI</name>
<sequence length="145" mass="16449">MAFLSCTDSDRRQPPVERRLVIVVVTEPELGIGPASGFQLPSKVLHRFFFTNEFLRYPSGKGIRLSLCARYEKPRGKKMADILGVVAIIFFYVLILVVGIWAGRKSKMFSAPKSKADIILTFGRVVEQRAWSYNCHLVDEVSRNK</sequence>
<evidence type="ECO:0000256" key="1">
    <source>
        <dbReference type="SAM" id="Phobius"/>
    </source>
</evidence>
<keyword evidence="3" id="KW-1185">Reference proteome</keyword>
<dbReference type="OrthoDB" id="546820at2759"/>
<keyword evidence="1" id="KW-1133">Transmembrane helix</keyword>
<reference evidence="2 3" key="1">
    <citation type="submission" date="2015-09" db="EMBL/GenBank/DDBJ databases">
        <title>Draft genome of the parasitic nematode Teladorsagia circumcincta isolate WARC Sus (inbred).</title>
        <authorList>
            <person name="Mitreva M."/>
        </authorList>
    </citation>
    <scope>NUCLEOTIDE SEQUENCE [LARGE SCALE GENOMIC DNA]</scope>
    <source>
        <strain evidence="2 3">S</strain>
    </source>
</reference>
<evidence type="ECO:0000313" key="2">
    <source>
        <dbReference type="EMBL" id="PIO67375.1"/>
    </source>
</evidence>